<dbReference type="SUPFAM" id="SSF57667">
    <property type="entry name" value="beta-beta-alpha zinc fingers"/>
    <property type="match status" value="4"/>
</dbReference>
<feature type="domain" description="C2H2-type" evidence="6">
    <location>
        <begin position="320"/>
        <end position="347"/>
    </location>
</feature>
<keyword evidence="2" id="KW-0677">Repeat</keyword>
<dbReference type="Pfam" id="PF13912">
    <property type="entry name" value="zf-C2H2_6"/>
    <property type="match status" value="1"/>
</dbReference>
<evidence type="ECO:0000256" key="1">
    <source>
        <dbReference type="ARBA" id="ARBA00022723"/>
    </source>
</evidence>
<dbReference type="PANTHER" id="PTHR14196:SF12">
    <property type="entry name" value="ZINC FINGER PROTEIN 208-LIKE"/>
    <property type="match status" value="1"/>
</dbReference>
<keyword evidence="4" id="KW-0862">Zinc</keyword>
<keyword evidence="8" id="KW-1185">Reference proteome</keyword>
<feature type="domain" description="C2H2-type" evidence="6">
    <location>
        <begin position="432"/>
        <end position="459"/>
    </location>
</feature>
<dbReference type="Proteomes" id="UP001148838">
    <property type="component" value="Unassembled WGS sequence"/>
</dbReference>
<gene>
    <name evidence="7" type="ORF">ANN_28020</name>
</gene>
<dbReference type="PANTHER" id="PTHR14196">
    <property type="entry name" value="ODD-SKIPPED - RELATED"/>
    <property type="match status" value="1"/>
</dbReference>
<feature type="domain" description="C2H2-type" evidence="6">
    <location>
        <begin position="404"/>
        <end position="431"/>
    </location>
</feature>
<dbReference type="PROSITE" id="PS50157">
    <property type="entry name" value="ZINC_FINGER_C2H2_2"/>
    <property type="match status" value="6"/>
</dbReference>
<evidence type="ECO:0000313" key="7">
    <source>
        <dbReference type="EMBL" id="KAJ4425405.1"/>
    </source>
</evidence>
<dbReference type="InterPro" id="IPR036236">
    <property type="entry name" value="Znf_C2H2_sf"/>
</dbReference>
<evidence type="ECO:0000313" key="8">
    <source>
        <dbReference type="Proteomes" id="UP001148838"/>
    </source>
</evidence>
<evidence type="ECO:0000256" key="5">
    <source>
        <dbReference type="PROSITE-ProRule" id="PRU00042"/>
    </source>
</evidence>
<dbReference type="EMBL" id="JAJSOF020000043">
    <property type="protein sequence ID" value="KAJ4425405.1"/>
    <property type="molecule type" value="Genomic_DNA"/>
</dbReference>
<keyword evidence="1" id="KW-0479">Metal-binding</keyword>
<comment type="caution">
    <text evidence="7">The sequence shown here is derived from an EMBL/GenBank/DDBJ whole genome shotgun (WGS) entry which is preliminary data.</text>
</comment>
<dbReference type="PROSITE" id="PS00028">
    <property type="entry name" value="ZINC_FINGER_C2H2_1"/>
    <property type="match status" value="6"/>
</dbReference>
<dbReference type="Gene3D" id="3.30.160.60">
    <property type="entry name" value="Classic Zinc Finger"/>
    <property type="match status" value="6"/>
</dbReference>
<dbReference type="Pfam" id="PF00096">
    <property type="entry name" value="zf-C2H2"/>
    <property type="match status" value="5"/>
</dbReference>
<proteinExistence type="predicted"/>
<feature type="domain" description="C2H2-type" evidence="6">
    <location>
        <begin position="348"/>
        <end position="375"/>
    </location>
</feature>
<protein>
    <recommendedName>
        <fullName evidence="6">C2H2-type domain-containing protein</fullName>
    </recommendedName>
</protein>
<feature type="domain" description="C2H2-type" evidence="6">
    <location>
        <begin position="376"/>
        <end position="403"/>
    </location>
</feature>
<feature type="domain" description="C2H2-type" evidence="6">
    <location>
        <begin position="292"/>
        <end position="319"/>
    </location>
</feature>
<reference evidence="7 8" key="1">
    <citation type="journal article" date="2022" name="Allergy">
        <title>Genome assembly and annotation of Periplaneta americana reveal a comprehensive cockroach allergen profile.</title>
        <authorList>
            <person name="Wang L."/>
            <person name="Xiong Q."/>
            <person name="Saelim N."/>
            <person name="Wang L."/>
            <person name="Nong W."/>
            <person name="Wan A.T."/>
            <person name="Shi M."/>
            <person name="Liu X."/>
            <person name="Cao Q."/>
            <person name="Hui J.H.L."/>
            <person name="Sookrung N."/>
            <person name="Leung T.F."/>
            <person name="Tungtrongchitr A."/>
            <person name="Tsui S.K.W."/>
        </authorList>
    </citation>
    <scope>NUCLEOTIDE SEQUENCE [LARGE SCALE GENOMIC DNA]</scope>
    <source>
        <strain evidence="7">PWHHKU_190912</strain>
    </source>
</reference>
<evidence type="ECO:0000256" key="3">
    <source>
        <dbReference type="ARBA" id="ARBA00022771"/>
    </source>
</evidence>
<sequence>MDLREVGYDDRDWINLAQDRDRWLAYMRATMNLRGKPFTYLQMATKEPTGSLPPSFKPAIDRYRVQDYSSLYHHIPPPSNPFQYYPPIYISASPKGLFPSGLPTNTLRDSPLHSTYPVHLKRLDLMFLIMSVMMDLIKVEPKVDPLSIETSDNTDVKEKKSLFEDGNLLDLHVTEMKEECLEYSNDLASKLIFKETLVPNKYEAEEETFDMVTVKEETKLEITTEESEELTERSLETNVNERPQMKLTCPGNSLSLENRLSESTLQPHCYKQFPSDKNLQSQFRGHTKDKSYQCDRCGKFLQTFDSLRMHLRTHFVERTKKCDFCGKYFSLSRHLTEHVRTHTGEKPFKCSICGKSFTYSGSLIFHARTHTGDKPFKCDTCGRCFSRSGHLKDHLLTHTGNKFFRCDICGRCFSLPGHLKRHILTHTGEKPFKCDMCGKCFPILGTLKRHALTHAGGKRFECDVCGTADNVPNNFDWYLGTFTFNGCSQLIDCSWICAINIVLDLSPQKKSPSESNPVAFKIGPPIAMVVERCSILLEVPFFIPKHLLHAWHVGFLLQVEKKIAEIQKVSLTFLPSPTSSLLTSARRSYNCKQIYSNAVTKTMKTLPVSPRERLALLTSLTERVGIQFDFIATVVMDAIKTELEVDPLAVQSCDDEVKEEAYSSPDIKFLSFITPVSPEGIFPISVVVSHGFERDFRLVWPDRVPSNEAIVDPSYCPYMQV</sequence>
<evidence type="ECO:0000256" key="4">
    <source>
        <dbReference type="ARBA" id="ARBA00022833"/>
    </source>
</evidence>
<name>A0ABQ8RUU7_PERAM</name>
<evidence type="ECO:0000259" key="6">
    <source>
        <dbReference type="PROSITE" id="PS50157"/>
    </source>
</evidence>
<dbReference type="InterPro" id="IPR013087">
    <property type="entry name" value="Znf_C2H2_type"/>
</dbReference>
<dbReference type="InterPro" id="IPR050717">
    <property type="entry name" value="C2H2-ZF_Transcription_Reg"/>
</dbReference>
<organism evidence="7 8">
    <name type="scientific">Periplaneta americana</name>
    <name type="common">American cockroach</name>
    <name type="synonym">Blatta americana</name>
    <dbReference type="NCBI Taxonomy" id="6978"/>
    <lineage>
        <taxon>Eukaryota</taxon>
        <taxon>Metazoa</taxon>
        <taxon>Ecdysozoa</taxon>
        <taxon>Arthropoda</taxon>
        <taxon>Hexapoda</taxon>
        <taxon>Insecta</taxon>
        <taxon>Pterygota</taxon>
        <taxon>Neoptera</taxon>
        <taxon>Polyneoptera</taxon>
        <taxon>Dictyoptera</taxon>
        <taxon>Blattodea</taxon>
        <taxon>Blattoidea</taxon>
        <taxon>Blattidae</taxon>
        <taxon>Blattinae</taxon>
        <taxon>Periplaneta</taxon>
    </lineage>
</organism>
<accession>A0ABQ8RUU7</accession>
<evidence type="ECO:0000256" key="2">
    <source>
        <dbReference type="ARBA" id="ARBA00022737"/>
    </source>
</evidence>
<dbReference type="SMART" id="SM00355">
    <property type="entry name" value="ZnF_C2H2"/>
    <property type="match status" value="6"/>
</dbReference>
<keyword evidence="3 5" id="KW-0863">Zinc-finger</keyword>